<proteinExistence type="predicted"/>
<protein>
    <submittedName>
        <fullName evidence="1">Uncharacterized protein</fullName>
    </submittedName>
</protein>
<sequence>MATYHSESERLPAATGPTDVDFGAGFYNKWYQSLREIQDRDSGLNCSMAVINKEMTRRGARVDGGRSDWRSNWWVGHFERVPTRFDADRLRCLEGAMTATATEGPALREKRAGLGFGLVFFNTRSKVHRKYRVAGCMIKSSMCWCCNPKGSSGVRIGCRDTRVKIVEGVNGLSGSTGYIQDLRELHDRDI</sequence>
<dbReference type="Proteomes" id="UP000000763">
    <property type="component" value="Chromosome 6"/>
</dbReference>
<accession>Q69U79</accession>
<evidence type="ECO:0000313" key="2">
    <source>
        <dbReference type="Proteomes" id="UP000000763"/>
    </source>
</evidence>
<reference evidence="2" key="1">
    <citation type="journal article" date="2005" name="Nature">
        <title>The map-based sequence of the rice genome.</title>
        <authorList>
            <consortium name="International rice genome sequencing project (IRGSP)"/>
            <person name="Matsumoto T."/>
            <person name="Wu J."/>
            <person name="Kanamori H."/>
            <person name="Katayose Y."/>
            <person name="Fujisawa M."/>
            <person name="Namiki N."/>
            <person name="Mizuno H."/>
            <person name="Yamamoto K."/>
            <person name="Antonio B.A."/>
            <person name="Baba T."/>
            <person name="Sakata K."/>
            <person name="Nagamura Y."/>
            <person name="Aoki H."/>
            <person name="Arikawa K."/>
            <person name="Arita K."/>
            <person name="Bito T."/>
            <person name="Chiden Y."/>
            <person name="Fujitsuka N."/>
            <person name="Fukunaka R."/>
            <person name="Hamada M."/>
            <person name="Harada C."/>
            <person name="Hayashi A."/>
            <person name="Hijishita S."/>
            <person name="Honda M."/>
            <person name="Hosokawa S."/>
            <person name="Ichikawa Y."/>
            <person name="Idonuma A."/>
            <person name="Iijima M."/>
            <person name="Ikeda M."/>
            <person name="Ikeno M."/>
            <person name="Ito K."/>
            <person name="Ito S."/>
            <person name="Ito T."/>
            <person name="Ito Y."/>
            <person name="Ito Y."/>
            <person name="Iwabuchi A."/>
            <person name="Kamiya K."/>
            <person name="Karasawa W."/>
            <person name="Kurita K."/>
            <person name="Katagiri S."/>
            <person name="Kikuta A."/>
            <person name="Kobayashi H."/>
            <person name="Kobayashi N."/>
            <person name="Machita K."/>
            <person name="Maehara T."/>
            <person name="Masukawa M."/>
            <person name="Mizubayashi T."/>
            <person name="Mukai Y."/>
            <person name="Nagasaki H."/>
            <person name="Nagata Y."/>
            <person name="Naito S."/>
            <person name="Nakashima M."/>
            <person name="Nakama Y."/>
            <person name="Nakamichi Y."/>
            <person name="Nakamura M."/>
            <person name="Meguro A."/>
            <person name="Negishi M."/>
            <person name="Ohta I."/>
            <person name="Ohta T."/>
            <person name="Okamoto M."/>
            <person name="Ono N."/>
            <person name="Saji S."/>
            <person name="Sakaguchi M."/>
            <person name="Sakai K."/>
            <person name="Shibata M."/>
            <person name="Shimokawa T."/>
            <person name="Song J."/>
            <person name="Takazaki Y."/>
            <person name="Terasawa K."/>
            <person name="Tsugane M."/>
            <person name="Tsuji K."/>
            <person name="Ueda S."/>
            <person name="Waki K."/>
            <person name="Yamagata H."/>
            <person name="Yamamoto M."/>
            <person name="Yamamoto S."/>
            <person name="Yamane H."/>
            <person name="Yoshiki S."/>
            <person name="Yoshihara R."/>
            <person name="Yukawa K."/>
            <person name="Zhong H."/>
            <person name="Yano M."/>
            <person name="Yuan Q."/>
            <person name="Ouyang S."/>
            <person name="Liu J."/>
            <person name="Jones K.M."/>
            <person name="Gansberger K."/>
            <person name="Moffat K."/>
            <person name="Hill J."/>
            <person name="Bera J."/>
            <person name="Fadrosh D."/>
            <person name="Jin S."/>
            <person name="Johri S."/>
            <person name="Kim M."/>
            <person name="Overton L."/>
            <person name="Reardon M."/>
            <person name="Tsitrin T."/>
            <person name="Vuong H."/>
            <person name="Weaver B."/>
            <person name="Ciecko A."/>
            <person name="Tallon L."/>
            <person name="Jackson J."/>
            <person name="Pai G."/>
            <person name="Aken S.V."/>
            <person name="Utterback T."/>
            <person name="Reidmuller S."/>
            <person name="Feldblyum T."/>
            <person name="Hsiao J."/>
            <person name="Zismann V."/>
            <person name="Iobst S."/>
            <person name="de Vazeille A.R."/>
            <person name="Buell C.R."/>
            <person name="Ying K."/>
            <person name="Li Y."/>
            <person name="Lu T."/>
            <person name="Huang Y."/>
            <person name="Zhao Q."/>
            <person name="Feng Q."/>
            <person name="Zhang L."/>
            <person name="Zhu J."/>
            <person name="Weng Q."/>
            <person name="Mu J."/>
            <person name="Lu Y."/>
            <person name="Fan D."/>
            <person name="Liu Y."/>
            <person name="Guan J."/>
            <person name="Zhang Y."/>
            <person name="Yu S."/>
            <person name="Liu X."/>
            <person name="Zhang Y."/>
            <person name="Hong G."/>
            <person name="Han B."/>
            <person name="Choisne N."/>
            <person name="Demange N."/>
            <person name="Orjeda G."/>
            <person name="Samain S."/>
            <person name="Cattolico L."/>
            <person name="Pelletier E."/>
            <person name="Couloux A."/>
            <person name="Segurens B."/>
            <person name="Wincker P."/>
            <person name="D'Hont A."/>
            <person name="Scarpelli C."/>
            <person name="Weissenbach J."/>
            <person name="Salanoubat M."/>
            <person name="Quetier F."/>
            <person name="Yu Y."/>
            <person name="Kim H.R."/>
            <person name="Rambo T."/>
            <person name="Currie J."/>
            <person name="Collura K."/>
            <person name="Luo M."/>
            <person name="Yang T."/>
            <person name="Ammiraju J.S.S."/>
            <person name="Engler F."/>
            <person name="Soderlund C."/>
            <person name="Wing R.A."/>
            <person name="Palmer L.E."/>
            <person name="de la Bastide M."/>
            <person name="Spiegel L."/>
            <person name="Nascimento L."/>
            <person name="Zutavern T."/>
            <person name="O'Shaughnessy A."/>
            <person name="Dike S."/>
            <person name="Dedhia N."/>
            <person name="Preston R."/>
            <person name="Balija V."/>
            <person name="McCombie W.R."/>
            <person name="Chow T."/>
            <person name="Chen H."/>
            <person name="Chung M."/>
            <person name="Chen C."/>
            <person name="Shaw J."/>
            <person name="Wu H."/>
            <person name="Hsiao K."/>
            <person name="Chao Y."/>
            <person name="Chu M."/>
            <person name="Cheng C."/>
            <person name="Hour A."/>
            <person name="Lee P."/>
            <person name="Lin S."/>
            <person name="Lin Y."/>
            <person name="Liou J."/>
            <person name="Liu S."/>
            <person name="Hsing Y."/>
            <person name="Raghuvanshi S."/>
            <person name="Mohanty A."/>
            <person name="Bharti A.K."/>
            <person name="Gaur A."/>
            <person name="Gupta V."/>
            <person name="Kumar D."/>
            <person name="Ravi V."/>
            <person name="Vij S."/>
            <person name="Kapur A."/>
            <person name="Khurana P."/>
            <person name="Khurana P."/>
            <person name="Khurana J.P."/>
            <person name="Tyagi A.K."/>
            <person name="Gaikwad K."/>
            <person name="Singh A."/>
            <person name="Dalal V."/>
            <person name="Srivastava S."/>
            <person name="Dixit A."/>
            <person name="Pal A.K."/>
            <person name="Ghazi I.A."/>
            <person name="Yadav M."/>
            <person name="Pandit A."/>
            <person name="Bhargava A."/>
            <person name="Sureshbabu K."/>
            <person name="Batra K."/>
            <person name="Sharma T.R."/>
            <person name="Mohapatra T."/>
            <person name="Singh N.K."/>
            <person name="Messing J."/>
            <person name="Nelson A.B."/>
            <person name="Fuks G."/>
            <person name="Kavchok S."/>
            <person name="Keizer G."/>
            <person name="Linton E."/>
            <person name="Llaca V."/>
            <person name="Song R."/>
            <person name="Tanyolac B."/>
            <person name="Young S."/>
            <person name="Ho-Il K."/>
            <person name="Hahn J.H."/>
            <person name="Sangsakoo G."/>
            <person name="Vanavichit A."/>
            <person name="de Mattos Luiz.A.T."/>
            <person name="Zimmer P.D."/>
            <person name="Malone G."/>
            <person name="Dellagostin O."/>
            <person name="de Oliveira A.C."/>
            <person name="Bevan M."/>
            <person name="Bancroft I."/>
            <person name="Minx P."/>
            <person name="Cordum H."/>
            <person name="Wilson R."/>
            <person name="Cheng Z."/>
            <person name="Jin W."/>
            <person name="Jiang J."/>
            <person name="Leong S.A."/>
            <person name="Iwama H."/>
            <person name="Gojobori T."/>
            <person name="Itoh T."/>
            <person name="Niimura Y."/>
            <person name="Fujii Y."/>
            <person name="Habara T."/>
            <person name="Sakai H."/>
            <person name="Sato Y."/>
            <person name="Wilson G."/>
            <person name="Kumar K."/>
            <person name="McCouch S."/>
            <person name="Juretic N."/>
            <person name="Hoen D."/>
            <person name="Wright S."/>
            <person name="Bruskiewich R."/>
            <person name="Bureau T."/>
            <person name="Miyao A."/>
            <person name="Hirochika H."/>
            <person name="Nishikawa T."/>
            <person name="Kadowaki K."/>
            <person name="Sugiura M."/>
            <person name="Burr B."/>
            <person name="Sasaki T."/>
        </authorList>
    </citation>
    <scope>NUCLEOTIDE SEQUENCE [LARGE SCALE GENOMIC DNA]</scope>
    <source>
        <strain evidence="2">cv. Nipponbare</strain>
    </source>
</reference>
<name>Q69U79_ORYSJ</name>
<organism evidence="1 2">
    <name type="scientific">Oryza sativa subsp. japonica</name>
    <name type="common">Rice</name>
    <dbReference type="NCBI Taxonomy" id="39947"/>
    <lineage>
        <taxon>Eukaryota</taxon>
        <taxon>Viridiplantae</taxon>
        <taxon>Streptophyta</taxon>
        <taxon>Embryophyta</taxon>
        <taxon>Tracheophyta</taxon>
        <taxon>Spermatophyta</taxon>
        <taxon>Magnoliopsida</taxon>
        <taxon>Liliopsida</taxon>
        <taxon>Poales</taxon>
        <taxon>Poaceae</taxon>
        <taxon>BOP clade</taxon>
        <taxon>Oryzoideae</taxon>
        <taxon>Oryzeae</taxon>
        <taxon>Oryzinae</taxon>
        <taxon>Oryza</taxon>
        <taxon>Oryza sativa</taxon>
    </lineage>
</organism>
<gene>
    <name evidence="1" type="primary">P0414C05.28</name>
</gene>
<reference evidence="2" key="2">
    <citation type="journal article" date="2008" name="Nucleic Acids Res.">
        <title>The rice annotation project database (RAP-DB): 2008 update.</title>
        <authorList>
            <consortium name="The rice annotation project (RAP)"/>
        </authorList>
    </citation>
    <scope>GENOME REANNOTATION</scope>
    <source>
        <strain evidence="2">cv. Nipponbare</strain>
    </source>
</reference>
<dbReference type="AlphaFoldDB" id="Q69U79"/>
<evidence type="ECO:0000313" key="1">
    <source>
        <dbReference type="EMBL" id="BAD35666.1"/>
    </source>
</evidence>
<dbReference type="EMBL" id="AP004615">
    <property type="protein sequence ID" value="BAD35666.1"/>
    <property type="molecule type" value="Genomic_DNA"/>
</dbReference>